<dbReference type="GO" id="GO:0005829">
    <property type="term" value="C:cytosol"/>
    <property type="evidence" value="ECO:0007669"/>
    <property type="project" value="TreeGrafter"/>
</dbReference>
<name>A0A8J5FZ39_ZINOF</name>
<reference evidence="9 10" key="1">
    <citation type="submission" date="2020-08" db="EMBL/GenBank/DDBJ databases">
        <title>Plant Genome Project.</title>
        <authorList>
            <person name="Zhang R.-G."/>
        </authorList>
    </citation>
    <scope>NUCLEOTIDE SEQUENCE [LARGE SCALE GENOMIC DNA]</scope>
    <source>
        <tissue evidence="9">Rhizome</tissue>
    </source>
</reference>
<evidence type="ECO:0000256" key="7">
    <source>
        <dbReference type="SAM" id="Phobius"/>
    </source>
</evidence>
<dbReference type="InterPro" id="IPR029063">
    <property type="entry name" value="SAM-dependent_MTases_sf"/>
</dbReference>
<evidence type="ECO:0000313" key="10">
    <source>
        <dbReference type="Proteomes" id="UP000734854"/>
    </source>
</evidence>
<evidence type="ECO:0000256" key="6">
    <source>
        <dbReference type="PROSITE-ProRule" id="PRU00354"/>
    </source>
</evidence>
<evidence type="ECO:0000256" key="4">
    <source>
        <dbReference type="ARBA" id="ARBA00022679"/>
    </source>
</evidence>
<keyword evidence="7" id="KW-1133">Transmembrane helix</keyword>
<dbReference type="Pfam" id="PF01564">
    <property type="entry name" value="Spermine_synth"/>
    <property type="match status" value="1"/>
</dbReference>
<sequence>MEAEGGARVALEKAASGPGAKEEVAGASSASVSVGSSQDGISTIKLGWFSEISPMCPGEAHSLQVEKVLFQGKSDYQNVMVFQNSAYGKVLVLDGVIQSTERDECAYQEMITHLPLCSIPNPKKVLVIGGVLVMILHIMKIFLGSFSSNLSPLFVKYVSKQFFPKMAVGYEDPRVNLHVGDGKPFPIFSHFGSTYTGVAFLKVVLEGTYDVIIVDSSDPIVAKALRPEELYALRPRAYGFICTSLKILSRIIARSSRALSTTLGRQCPHIRGKENWSDWLHDLLYRRAASGFPTSCVPHRRGPLKFYNSEIHAAAFCLPSFAKRVIDNKTN</sequence>
<dbReference type="InterPro" id="IPR030374">
    <property type="entry name" value="PABS"/>
</dbReference>
<protein>
    <recommendedName>
        <fullName evidence="3">spermidine synthase</fullName>
        <ecNumber evidence="3">2.5.1.16</ecNumber>
    </recommendedName>
</protein>
<gene>
    <name evidence="9" type="ORF">ZIOFF_044444</name>
</gene>
<keyword evidence="6" id="KW-0620">Polyamine biosynthesis</keyword>
<dbReference type="InterPro" id="IPR035246">
    <property type="entry name" value="Spermidine_synt_N"/>
</dbReference>
<accession>A0A8J5FZ39</accession>
<comment type="caution">
    <text evidence="9">The sequence shown here is derived from an EMBL/GenBank/DDBJ whole genome shotgun (WGS) entry which is preliminary data.</text>
</comment>
<dbReference type="AlphaFoldDB" id="A0A8J5FZ39"/>
<keyword evidence="7" id="KW-0472">Membrane</keyword>
<dbReference type="Gene3D" id="3.40.50.150">
    <property type="entry name" value="Vaccinia Virus protein VP39"/>
    <property type="match status" value="1"/>
</dbReference>
<dbReference type="PANTHER" id="PTHR11558">
    <property type="entry name" value="SPERMIDINE/SPERMINE SYNTHASE"/>
    <property type="match status" value="1"/>
</dbReference>
<evidence type="ECO:0000256" key="3">
    <source>
        <dbReference type="ARBA" id="ARBA00012455"/>
    </source>
</evidence>
<evidence type="ECO:0000256" key="1">
    <source>
        <dbReference type="ARBA" id="ARBA00005123"/>
    </source>
</evidence>
<dbReference type="FunFam" id="2.30.140.10:FF:000001">
    <property type="entry name" value="SPE3p Spermidine synthase"/>
    <property type="match status" value="1"/>
</dbReference>
<dbReference type="Proteomes" id="UP000734854">
    <property type="component" value="Unassembled WGS sequence"/>
</dbReference>
<dbReference type="PANTHER" id="PTHR11558:SF11">
    <property type="entry name" value="SPERMIDINE SYNTHASE"/>
    <property type="match status" value="1"/>
</dbReference>
<dbReference type="PROSITE" id="PS51006">
    <property type="entry name" value="PABS_2"/>
    <property type="match status" value="1"/>
</dbReference>
<dbReference type="HAMAP" id="MF_00198">
    <property type="entry name" value="Spermidine_synth"/>
    <property type="match status" value="1"/>
</dbReference>
<dbReference type="EC" id="2.5.1.16" evidence="3"/>
<dbReference type="EMBL" id="JACMSC010000012">
    <property type="protein sequence ID" value="KAG6496576.1"/>
    <property type="molecule type" value="Genomic_DNA"/>
</dbReference>
<feature type="transmembrane region" description="Helical" evidence="7">
    <location>
        <begin position="125"/>
        <end position="143"/>
    </location>
</feature>
<dbReference type="GO" id="GO:0004766">
    <property type="term" value="F:spermidine synthase activity"/>
    <property type="evidence" value="ECO:0007669"/>
    <property type="project" value="UniProtKB-EC"/>
</dbReference>
<evidence type="ECO:0000259" key="8">
    <source>
        <dbReference type="PROSITE" id="PS51006"/>
    </source>
</evidence>
<dbReference type="SUPFAM" id="SSF53335">
    <property type="entry name" value="S-adenosyl-L-methionine-dependent methyltransferases"/>
    <property type="match status" value="1"/>
</dbReference>
<organism evidence="9 10">
    <name type="scientific">Zingiber officinale</name>
    <name type="common">Ginger</name>
    <name type="synonym">Amomum zingiber</name>
    <dbReference type="NCBI Taxonomy" id="94328"/>
    <lineage>
        <taxon>Eukaryota</taxon>
        <taxon>Viridiplantae</taxon>
        <taxon>Streptophyta</taxon>
        <taxon>Embryophyta</taxon>
        <taxon>Tracheophyta</taxon>
        <taxon>Spermatophyta</taxon>
        <taxon>Magnoliopsida</taxon>
        <taxon>Liliopsida</taxon>
        <taxon>Zingiberales</taxon>
        <taxon>Zingiberaceae</taxon>
        <taxon>Zingiber</taxon>
    </lineage>
</organism>
<dbReference type="GO" id="GO:0008295">
    <property type="term" value="P:spermidine biosynthetic process"/>
    <property type="evidence" value="ECO:0007669"/>
    <property type="project" value="TreeGrafter"/>
</dbReference>
<feature type="domain" description="PABS" evidence="8">
    <location>
        <begin position="46"/>
        <end position="130"/>
    </location>
</feature>
<keyword evidence="7" id="KW-0812">Transmembrane</keyword>
<proteinExistence type="inferred from homology"/>
<dbReference type="InterPro" id="IPR037163">
    <property type="entry name" value="Spermidine_synt_N_sf"/>
</dbReference>
<evidence type="ECO:0000256" key="5">
    <source>
        <dbReference type="ARBA" id="ARBA00049307"/>
    </source>
</evidence>
<comment type="similarity">
    <text evidence="2">Belongs to the spermidine/spermine synthase family.</text>
</comment>
<dbReference type="InterPro" id="IPR001045">
    <property type="entry name" value="Spermi_synthase"/>
</dbReference>
<keyword evidence="10" id="KW-1185">Reference proteome</keyword>
<dbReference type="Gene3D" id="2.30.140.10">
    <property type="entry name" value="Spermidine synthase, tetramerisation domain"/>
    <property type="match status" value="1"/>
</dbReference>
<comment type="caution">
    <text evidence="6">Lacks conserved residue(s) required for the propagation of feature annotation.</text>
</comment>
<evidence type="ECO:0000256" key="2">
    <source>
        <dbReference type="ARBA" id="ARBA00007867"/>
    </source>
</evidence>
<comment type="pathway">
    <text evidence="1">Amine and polyamine biosynthesis; spermidine biosynthesis; spermidine from putrescine: step 1/1.</text>
</comment>
<comment type="catalytic activity">
    <reaction evidence="5">
        <text>S-adenosyl 3-(methylsulfanyl)propylamine + putrescine = S-methyl-5'-thioadenosine + spermidine + H(+)</text>
        <dbReference type="Rhea" id="RHEA:12721"/>
        <dbReference type="ChEBI" id="CHEBI:15378"/>
        <dbReference type="ChEBI" id="CHEBI:17509"/>
        <dbReference type="ChEBI" id="CHEBI:57443"/>
        <dbReference type="ChEBI" id="CHEBI:57834"/>
        <dbReference type="ChEBI" id="CHEBI:326268"/>
        <dbReference type="EC" id="2.5.1.16"/>
    </reaction>
</comment>
<keyword evidence="4 6" id="KW-0808">Transferase</keyword>
<dbReference type="Pfam" id="PF17284">
    <property type="entry name" value="Spermine_synt_N"/>
    <property type="match status" value="1"/>
</dbReference>
<evidence type="ECO:0000313" key="9">
    <source>
        <dbReference type="EMBL" id="KAG6496576.1"/>
    </source>
</evidence>